<dbReference type="EC" id="3.6.4.13" evidence="11"/>
<dbReference type="SMART" id="SM00487">
    <property type="entry name" value="DEXDc"/>
    <property type="match status" value="1"/>
</dbReference>
<feature type="compositionally biased region" description="Polar residues" evidence="12">
    <location>
        <begin position="103"/>
        <end position="112"/>
    </location>
</feature>
<evidence type="ECO:0000256" key="11">
    <source>
        <dbReference type="RuleBase" id="RU365068"/>
    </source>
</evidence>
<dbReference type="GO" id="GO:0003723">
    <property type="term" value="F:RNA binding"/>
    <property type="evidence" value="ECO:0007669"/>
    <property type="project" value="UniProtKB-UniRule"/>
</dbReference>
<proteinExistence type="inferred from homology"/>
<accession>A0A504XGV1</accession>
<gene>
    <name evidence="16" type="ORF">CGC21_13260</name>
</gene>
<dbReference type="VEuPathDB" id="TriTrypDB:LdBPK_361910.1"/>
<feature type="domain" description="Helicase ATP-binding" evidence="13">
    <location>
        <begin position="157"/>
        <end position="334"/>
    </location>
</feature>
<keyword evidence="5 11" id="KW-0067">ATP-binding</keyword>
<dbReference type="InterPro" id="IPR014014">
    <property type="entry name" value="RNA_helicase_DEAD_Q_motif"/>
</dbReference>
<dbReference type="GO" id="GO:0003724">
    <property type="term" value="F:RNA helicase activity"/>
    <property type="evidence" value="ECO:0007669"/>
    <property type="project" value="UniProtKB-EC"/>
</dbReference>
<evidence type="ECO:0000256" key="2">
    <source>
        <dbReference type="ARBA" id="ARBA00022741"/>
    </source>
</evidence>
<dbReference type="EMBL" id="RHLC01000054">
    <property type="protein sequence ID" value="TPP48302.1"/>
    <property type="molecule type" value="Genomic_DNA"/>
</dbReference>
<comment type="domain">
    <text evidence="11">The Q motif is unique to and characteristic of the DEAD box family of RNA helicases and controls ATP binding and hydrolysis.</text>
</comment>
<feature type="compositionally biased region" description="Acidic residues" evidence="12">
    <location>
        <begin position="52"/>
        <end position="63"/>
    </location>
</feature>
<dbReference type="VEuPathDB" id="TriTrypDB:LdCL_360024600"/>
<dbReference type="Gene3D" id="3.40.50.300">
    <property type="entry name" value="P-loop containing nucleotide triphosphate hydrolases"/>
    <property type="match status" value="2"/>
</dbReference>
<dbReference type="CDD" id="cd18787">
    <property type="entry name" value="SF2_C_DEAD"/>
    <property type="match status" value="1"/>
</dbReference>
<evidence type="ECO:0000256" key="6">
    <source>
        <dbReference type="ARBA" id="ARBA00022884"/>
    </source>
</evidence>
<dbReference type="GO" id="GO:0005524">
    <property type="term" value="F:ATP binding"/>
    <property type="evidence" value="ECO:0007669"/>
    <property type="project" value="UniProtKB-UniRule"/>
</dbReference>
<evidence type="ECO:0000256" key="9">
    <source>
        <dbReference type="ARBA" id="ARBA00047984"/>
    </source>
</evidence>
<dbReference type="PROSITE" id="PS51195">
    <property type="entry name" value="Q_MOTIF"/>
    <property type="match status" value="1"/>
</dbReference>
<evidence type="ECO:0000256" key="10">
    <source>
        <dbReference type="PROSITE-ProRule" id="PRU00552"/>
    </source>
</evidence>
<dbReference type="VEuPathDB" id="TriTrypDB:LDHU3_36.2490"/>
<dbReference type="Pfam" id="PF00270">
    <property type="entry name" value="DEAD"/>
    <property type="match status" value="1"/>
</dbReference>
<feature type="compositionally biased region" description="Basic residues" evidence="12">
    <location>
        <begin position="28"/>
        <end position="39"/>
    </location>
</feature>
<feature type="compositionally biased region" description="Polar residues" evidence="12">
    <location>
        <begin position="890"/>
        <end position="903"/>
    </location>
</feature>
<feature type="compositionally biased region" description="Low complexity" evidence="12">
    <location>
        <begin position="639"/>
        <end position="648"/>
    </location>
</feature>
<keyword evidence="3 11" id="KW-0378">Hydrolase</keyword>
<dbReference type="PANTHER" id="PTHR24031">
    <property type="entry name" value="RNA HELICASE"/>
    <property type="match status" value="1"/>
</dbReference>
<dbReference type="SMART" id="SM00490">
    <property type="entry name" value="HELICc"/>
    <property type="match status" value="1"/>
</dbReference>
<dbReference type="SUPFAM" id="SSF52540">
    <property type="entry name" value="P-loop containing nucleoside triphosphate hydrolases"/>
    <property type="match status" value="1"/>
</dbReference>
<comment type="catalytic activity">
    <reaction evidence="9 11">
        <text>ATP + H2O = ADP + phosphate + H(+)</text>
        <dbReference type="Rhea" id="RHEA:13065"/>
        <dbReference type="ChEBI" id="CHEBI:15377"/>
        <dbReference type="ChEBI" id="CHEBI:15378"/>
        <dbReference type="ChEBI" id="CHEBI:30616"/>
        <dbReference type="ChEBI" id="CHEBI:43474"/>
        <dbReference type="ChEBI" id="CHEBI:456216"/>
        <dbReference type="EC" id="3.6.4.13"/>
    </reaction>
</comment>
<keyword evidence="7" id="KW-0648">Protein biosynthesis</keyword>
<keyword evidence="6 11" id="KW-0694">RNA-binding</keyword>
<evidence type="ECO:0000256" key="3">
    <source>
        <dbReference type="ARBA" id="ARBA00022801"/>
    </source>
</evidence>
<dbReference type="GO" id="GO:0003743">
    <property type="term" value="F:translation initiation factor activity"/>
    <property type="evidence" value="ECO:0007669"/>
    <property type="project" value="UniProtKB-KW"/>
</dbReference>
<dbReference type="VEuPathDB" id="TriTrypDB:LDHU3_28.1780"/>
<evidence type="ECO:0000313" key="16">
    <source>
        <dbReference type="EMBL" id="TPP48302.1"/>
    </source>
</evidence>
<feature type="domain" description="Helicase C-terminal" evidence="14">
    <location>
        <begin position="348"/>
        <end position="508"/>
    </location>
</feature>
<keyword evidence="4 11" id="KW-0347">Helicase</keyword>
<feature type="short sequence motif" description="Q motif" evidence="10">
    <location>
        <begin position="125"/>
        <end position="154"/>
    </location>
</feature>
<evidence type="ECO:0000256" key="5">
    <source>
        <dbReference type="ARBA" id="ARBA00022840"/>
    </source>
</evidence>
<dbReference type="InterPro" id="IPR001650">
    <property type="entry name" value="Helicase_C-like"/>
</dbReference>
<dbReference type="InterPro" id="IPR027417">
    <property type="entry name" value="P-loop_NTPase"/>
</dbReference>
<comment type="function">
    <text evidence="11">RNA helicase.</text>
</comment>
<feature type="region of interest" description="Disordered" evidence="12">
    <location>
        <begin position="798"/>
        <end position="984"/>
    </location>
</feature>
<evidence type="ECO:0000259" key="13">
    <source>
        <dbReference type="PROSITE" id="PS51192"/>
    </source>
</evidence>
<dbReference type="PROSITE" id="PS51194">
    <property type="entry name" value="HELICASE_CTER"/>
    <property type="match status" value="1"/>
</dbReference>
<evidence type="ECO:0000259" key="14">
    <source>
        <dbReference type="PROSITE" id="PS51194"/>
    </source>
</evidence>
<organism evidence="16 17">
    <name type="scientific">Leishmania donovani</name>
    <dbReference type="NCBI Taxonomy" id="5661"/>
    <lineage>
        <taxon>Eukaryota</taxon>
        <taxon>Discoba</taxon>
        <taxon>Euglenozoa</taxon>
        <taxon>Kinetoplastea</taxon>
        <taxon>Metakinetoplastina</taxon>
        <taxon>Trypanosomatida</taxon>
        <taxon>Trypanosomatidae</taxon>
        <taxon>Leishmaniinae</taxon>
        <taxon>Leishmania</taxon>
    </lineage>
</organism>
<dbReference type="Proteomes" id="UP000318447">
    <property type="component" value="Unassembled WGS sequence"/>
</dbReference>
<dbReference type="InterPro" id="IPR014001">
    <property type="entry name" value="Helicase_ATP-bd"/>
</dbReference>
<dbReference type="InterPro" id="IPR011545">
    <property type="entry name" value="DEAD/DEAH_box_helicase_dom"/>
</dbReference>
<evidence type="ECO:0000256" key="12">
    <source>
        <dbReference type="SAM" id="MobiDB-lite"/>
    </source>
</evidence>
<evidence type="ECO:0000256" key="8">
    <source>
        <dbReference type="ARBA" id="ARBA00024357"/>
    </source>
</evidence>
<evidence type="ECO:0000313" key="17">
    <source>
        <dbReference type="Proteomes" id="UP000318447"/>
    </source>
</evidence>
<comment type="caution">
    <text evidence="16">The sequence shown here is derived from an EMBL/GenBank/DDBJ whole genome shotgun (WGS) entry which is preliminary data.</text>
</comment>
<reference evidence="17" key="1">
    <citation type="submission" date="2019-02" db="EMBL/GenBank/DDBJ databases">
        <title>FDA dAtabase for Regulatory Grade micrObial Sequences (FDA-ARGOS): Supporting development and validation of Infectious Disease Dx tests.</title>
        <authorList>
            <person name="Duncan R."/>
            <person name="Fisher C."/>
            <person name="Tallon L."/>
            <person name="Sadzewicz L."/>
            <person name="Sengamalay N."/>
            <person name="Ott S."/>
            <person name="Godinez A."/>
            <person name="Nagaraj S."/>
            <person name="Vavikolanu K."/>
            <person name="Nadendla S."/>
            <person name="Aluvathingal J."/>
            <person name="Sichtig H."/>
        </authorList>
    </citation>
    <scope>NUCLEOTIDE SEQUENCE [LARGE SCALE GENOMIC DNA]</scope>
    <source>
        <strain evidence="17">FDAARGOS_361</strain>
    </source>
</reference>
<evidence type="ECO:0000259" key="15">
    <source>
        <dbReference type="PROSITE" id="PS51195"/>
    </source>
</evidence>
<feature type="domain" description="DEAD-box RNA helicase Q" evidence="15">
    <location>
        <begin position="125"/>
        <end position="154"/>
    </location>
</feature>
<dbReference type="VEuPathDB" id="TriTrypDB:LdBPK_361920.1"/>
<dbReference type="VEuPathDB" id="TriTrypDB:LdCL_280018800"/>
<dbReference type="Pfam" id="PF13959">
    <property type="entry name" value="CTE_SPB4"/>
    <property type="match status" value="1"/>
</dbReference>
<dbReference type="Pfam" id="PF00271">
    <property type="entry name" value="Helicase_C"/>
    <property type="match status" value="1"/>
</dbReference>
<feature type="region of interest" description="Disordered" evidence="12">
    <location>
        <begin position="1"/>
        <end position="114"/>
    </location>
</feature>
<dbReference type="GO" id="GO:0016787">
    <property type="term" value="F:hydrolase activity"/>
    <property type="evidence" value="ECO:0007669"/>
    <property type="project" value="UniProtKB-KW"/>
</dbReference>
<feature type="compositionally biased region" description="Basic and acidic residues" evidence="12">
    <location>
        <begin position="588"/>
        <end position="604"/>
    </location>
</feature>
<comment type="similarity">
    <text evidence="8">Belongs to the DEAD box helicase family. DDX18/HAS1 subfamily.</text>
</comment>
<protein>
    <recommendedName>
        <fullName evidence="11">ATP-dependent RNA helicase</fullName>
        <ecNumber evidence="11">3.6.4.13</ecNumber>
    </recommendedName>
</protein>
<feature type="region of interest" description="Disordered" evidence="12">
    <location>
        <begin position="577"/>
        <end position="685"/>
    </location>
</feature>
<evidence type="ECO:0000256" key="7">
    <source>
        <dbReference type="ARBA" id="ARBA00022917"/>
    </source>
</evidence>
<sequence>MSARAPTSLWLGDHNDKAAVAAAEQSTKKRRRLRHHRCKAAREAASKTADGPYDELAETVENNDEVKSVEETPEAASNRGAAEGGKTSSPSASASPAASSSPNGPTAVSMTQRSKELAKSIPAVTDYKSLQLNPHIVSALEQEFKFKELTPIQSRCIPAALQGRDLLAEAKTGAGKTLAFLIPIVEIVCRSGFRPSNGTAAIIIGPTRELCLQIEGVLLKLLKHFNGSLTFLCCIGGQSRNQEGFKLANGVMIVVASPGRLLDHLKLTTDWHTKNLLLLAVDEADRVLDNGFEEDMREIVALLPKNRQTFLFSATQTTRVEQLARISFHKTPIFISMKSKKDKATVDTLEQGYVVCASEQRLLVLYHFVKKNLKKKVIVFFSSRNSVSFHCELFNYIDVPCIAFHGKQKQHQRSATYMQFCNAPSGVLFTTDVAARGLDIPEVDWIVQFDPPDDPVKYVHRVGRTARAGRCGNALMFLLPQEELFLKYLYDDAKVKVNEYTFDLTRLKGNVQGQLEQLVSSNYYLRTSARQAYEGYLLSYSSCQLKNVFNIQNLDLAAVARGFALSEPPPIKMDLSQSAAHMNKKSRHEFSAMRHTKDAKRRDVNANPPRKKRGVAVAGPADRDKMTAAPVVSVPPLPSSLMPVPSSSHEPHTERKPQPGSKRGRAGKRQSCVDSGRPRGSHRHTEITLDGTAAPASPTFYRPTDTNRTLIYDAESPLLLRSPRRSLQDAAASPPPLVGSIATPARRNAVVLTSTPLLIREERKRVAEDDAATHGPLALLRTPLRLVRTARGLLSPGSATLRRRLPHLRQSATGATGAERGLQRQQPTAASSASPPPPSPWGRLSTIVPATDSLPSCAEEEGGSDSASTRAVSRRRGSALSSEPLPDATALSSIPASQRTSVPASDMWRRSGRGAELPELLRPTMQPESVVLSDSDDDDVTAPLSRRSSPIVTAVDEVRGGSRFQRRRRVDEDPSGAGGVGGTAALRGPCDVRFAQVSSLSESLADIVSSSRSTAHSSLTSIAAAAASSAVAQNRISSVGHGSAGDAGEACIPRRSATVMDPNFSSILPDEEELAIRRRLQRGRNRQAPHSRSNSDIRGAGVAALKQERQHPVGARVGAGNVMELFVIRATQPAPLDWQQPLQPEVRRRTSSRCASGVSVSAAGGMAATASVHQSIASRAHAADVWPPQSQRRSASSTLLSPPWLTVAYVSRLTVALLSALVCVWCVAAVASPLMALQPRYALLVVARADSVAAEAQFVQTHANSVAELQALYKIAPTSLGADAVVRLHHRTLSEGVERLERATQHLVPDDNAPPWRRLFYLRAMIRAYLALSRNCELYARSRDASHWRRYVVYPLADMKLYGVRRFGSIASGSSITTSAAVAWRDRVWTTVACSAQSEVLACPSVLYVEEAMARDAAQFVYTDVNEAHESPHRKRKLQDWRVRLHRDWTSEVYLETLLRYIRSGVQGLTRNYNR</sequence>
<evidence type="ECO:0000256" key="4">
    <source>
        <dbReference type="ARBA" id="ARBA00022806"/>
    </source>
</evidence>
<dbReference type="SMART" id="SM01178">
    <property type="entry name" value="DUF4217"/>
    <property type="match status" value="1"/>
</dbReference>
<feature type="compositionally biased region" description="Low complexity" evidence="12">
    <location>
        <begin position="88"/>
        <end position="102"/>
    </location>
</feature>
<evidence type="ECO:0000256" key="1">
    <source>
        <dbReference type="ARBA" id="ARBA00022540"/>
    </source>
</evidence>
<dbReference type="FunFam" id="3.40.50.300:FF:000379">
    <property type="entry name" value="RNA helicase"/>
    <property type="match status" value="1"/>
</dbReference>
<keyword evidence="1" id="KW-0396">Initiation factor</keyword>
<dbReference type="InterPro" id="IPR025313">
    <property type="entry name" value="SPB4-like_CTE"/>
</dbReference>
<dbReference type="PROSITE" id="PS51192">
    <property type="entry name" value="HELICASE_ATP_BIND_1"/>
    <property type="match status" value="1"/>
</dbReference>
<keyword evidence="2 11" id="KW-0547">Nucleotide-binding</keyword>
<name>A0A504XGV1_LEIDO</name>